<protein>
    <submittedName>
        <fullName evidence="1">Uncharacterized protein</fullName>
    </submittedName>
</protein>
<name>M6YRK4_9LEPT</name>
<evidence type="ECO:0000313" key="1">
    <source>
        <dbReference type="EMBL" id="EMO88963.1"/>
    </source>
</evidence>
<reference evidence="1 2" key="1">
    <citation type="submission" date="2013-01" db="EMBL/GenBank/DDBJ databases">
        <authorList>
            <person name="Harkins D.M."/>
            <person name="Durkin A.S."/>
            <person name="Brinkac L.M."/>
            <person name="Haft D.H."/>
            <person name="Selengut J.D."/>
            <person name="Sanka R."/>
            <person name="DePew J."/>
            <person name="Purushe J."/>
            <person name="Whelen A.C."/>
            <person name="Vinetz J.M."/>
            <person name="Sutton G.G."/>
            <person name="Nierman W.C."/>
            <person name="Fouts D.E."/>
        </authorList>
    </citation>
    <scope>NUCLEOTIDE SEQUENCE [LARGE SCALE GENOMIC DNA]</scope>
    <source>
        <strain evidence="1 2">2001034031</strain>
    </source>
</reference>
<dbReference type="EMBL" id="AKXB02000112">
    <property type="protein sequence ID" value="EMO88963.1"/>
    <property type="molecule type" value="Genomic_DNA"/>
</dbReference>
<gene>
    <name evidence="1" type="ORF">LEP1GSC024_4242</name>
</gene>
<comment type="caution">
    <text evidence="1">The sequence shown here is derived from an EMBL/GenBank/DDBJ whole genome shotgun (WGS) entry which is preliminary data.</text>
</comment>
<dbReference type="AlphaFoldDB" id="M6YRK4"/>
<proteinExistence type="predicted"/>
<dbReference type="Proteomes" id="UP000012138">
    <property type="component" value="Unassembled WGS sequence"/>
</dbReference>
<sequence>MNFLLLLFTYEFPHSNFLKKRNNSSYKSKDLYDKTLKMWELLQI</sequence>
<organism evidence="1 2">
    <name type="scientific">Leptospira noguchii str. 2001034031</name>
    <dbReference type="NCBI Taxonomy" id="1193053"/>
    <lineage>
        <taxon>Bacteria</taxon>
        <taxon>Pseudomonadati</taxon>
        <taxon>Spirochaetota</taxon>
        <taxon>Spirochaetia</taxon>
        <taxon>Leptospirales</taxon>
        <taxon>Leptospiraceae</taxon>
        <taxon>Leptospira</taxon>
    </lineage>
</organism>
<accession>M6YRK4</accession>
<evidence type="ECO:0000313" key="2">
    <source>
        <dbReference type="Proteomes" id="UP000012138"/>
    </source>
</evidence>